<reference evidence="2 3" key="1">
    <citation type="journal article" date="2024" name="J. Plant Pathol.">
        <title>Sequence and assembly of the genome of Seiridium unicorne, isolate CBS 538.82, causal agent of cypress canker disease.</title>
        <authorList>
            <person name="Scali E."/>
            <person name="Rocca G.D."/>
            <person name="Danti R."/>
            <person name="Garbelotto M."/>
            <person name="Barberini S."/>
            <person name="Baroncelli R."/>
            <person name="Emiliani G."/>
        </authorList>
    </citation>
    <scope>NUCLEOTIDE SEQUENCE [LARGE SCALE GENOMIC DNA]</scope>
    <source>
        <strain evidence="2 3">BM-138-508</strain>
    </source>
</reference>
<organism evidence="2 3">
    <name type="scientific">Seiridium unicorne</name>
    <dbReference type="NCBI Taxonomy" id="138068"/>
    <lineage>
        <taxon>Eukaryota</taxon>
        <taxon>Fungi</taxon>
        <taxon>Dikarya</taxon>
        <taxon>Ascomycota</taxon>
        <taxon>Pezizomycotina</taxon>
        <taxon>Sordariomycetes</taxon>
        <taxon>Xylariomycetidae</taxon>
        <taxon>Amphisphaeriales</taxon>
        <taxon>Sporocadaceae</taxon>
        <taxon>Seiridium</taxon>
    </lineage>
</organism>
<evidence type="ECO:0000313" key="3">
    <source>
        <dbReference type="Proteomes" id="UP001408356"/>
    </source>
</evidence>
<dbReference type="EMBL" id="JARVKF010000414">
    <property type="protein sequence ID" value="KAK9415591.1"/>
    <property type="molecule type" value="Genomic_DNA"/>
</dbReference>
<proteinExistence type="predicted"/>
<feature type="compositionally biased region" description="Basic and acidic residues" evidence="1">
    <location>
        <begin position="482"/>
        <end position="493"/>
    </location>
</feature>
<feature type="compositionally biased region" description="Polar residues" evidence="1">
    <location>
        <begin position="114"/>
        <end position="136"/>
    </location>
</feature>
<feature type="compositionally biased region" description="Basic and acidic residues" evidence="1">
    <location>
        <begin position="12"/>
        <end position="24"/>
    </location>
</feature>
<protein>
    <recommendedName>
        <fullName evidence="4">Meiotically up-regulated 65 protein</fullName>
    </recommendedName>
</protein>
<name>A0ABR2UM03_9PEZI</name>
<evidence type="ECO:0000313" key="2">
    <source>
        <dbReference type="EMBL" id="KAK9415591.1"/>
    </source>
</evidence>
<dbReference type="Proteomes" id="UP001408356">
    <property type="component" value="Unassembled WGS sequence"/>
</dbReference>
<feature type="region of interest" description="Disordered" evidence="1">
    <location>
        <begin position="1"/>
        <end position="149"/>
    </location>
</feature>
<evidence type="ECO:0008006" key="4">
    <source>
        <dbReference type="Google" id="ProtNLM"/>
    </source>
</evidence>
<feature type="region of interest" description="Disordered" evidence="1">
    <location>
        <begin position="479"/>
        <end position="508"/>
    </location>
</feature>
<evidence type="ECO:0000256" key="1">
    <source>
        <dbReference type="SAM" id="MobiDB-lite"/>
    </source>
</evidence>
<comment type="caution">
    <text evidence="2">The sequence shown here is derived from an EMBL/GenBank/DDBJ whole genome shotgun (WGS) entry which is preliminary data.</text>
</comment>
<sequence>MPKVRSSRRVPPLKESDIDHEINLIDHSASTQGTRALSPSLEDGDTATDQPTLTPSESQRLLRESAAPISRIDEDQDQGQNGHVLRDEEQQNSAVERPPTPTVQPSTPAAEVPESSTAAEPQSQNGNRISRVPSSKQIKKHSRPKSPEKAIDILYENERGGFLCGIPLFSDAALGNLDPAPWTNAKHKPSPTSIKTAQVPDPSWEWAWPAWRVNQDDTIDTDQDGWEYSFMFSKKFSWHGPKWYNSFVRRRAWIRQRIKKGMGYQMNDPHLLNPEYFTVGSPTAKGHPREDSSVADGASNRTSVLMSDDDVEELKVEIQDIDTLMDLLRKQRIDREKLDAVQNYIGHGTDDLLRLQDYMHEIMSIFVFQASRKLLLSRLMELHDGYTYQNQRSSPSDGSTPEAEPPIIRLQSLQSPTQKEQQKSRSNIPEAPETEEEKSKLENKAKNLAVAIKHADEEVRRLEYWSDVKDMAEGGEAAGAVADDKGWEERWGGIDRSGGIGANKEELP</sequence>
<accession>A0ABR2UM03</accession>
<feature type="compositionally biased region" description="Polar residues" evidence="1">
    <location>
        <begin position="47"/>
        <end position="59"/>
    </location>
</feature>
<keyword evidence="3" id="KW-1185">Reference proteome</keyword>
<feature type="compositionally biased region" description="Polar residues" evidence="1">
    <location>
        <begin position="411"/>
        <end position="427"/>
    </location>
</feature>
<feature type="region of interest" description="Disordered" evidence="1">
    <location>
        <begin position="410"/>
        <end position="442"/>
    </location>
</feature>
<feature type="compositionally biased region" description="Polar residues" evidence="1">
    <location>
        <begin position="28"/>
        <end position="37"/>
    </location>
</feature>
<gene>
    <name evidence="2" type="ORF">SUNI508_10250</name>
</gene>